<dbReference type="Proteomes" id="UP001484239">
    <property type="component" value="Unassembled WGS sequence"/>
</dbReference>
<sequence>MRTLTVSLLGAAAVAASLVLLRAQKDEQPRPQTRIVPPGETLPASISLDRLRERGF</sequence>
<accession>A0ABU9E6N5</accession>
<reference evidence="1 2" key="1">
    <citation type="submission" date="2024-02" db="EMBL/GenBank/DDBJ databases">
        <title>A novel Gemmatimonadota bacterium.</title>
        <authorList>
            <person name="Du Z.-J."/>
            <person name="Ye Y.-Q."/>
        </authorList>
    </citation>
    <scope>NUCLEOTIDE SEQUENCE [LARGE SCALE GENOMIC DNA]</scope>
    <source>
        <strain evidence="1 2">DH-20</strain>
    </source>
</reference>
<evidence type="ECO:0000313" key="1">
    <source>
        <dbReference type="EMBL" id="MEK9499729.1"/>
    </source>
</evidence>
<keyword evidence="2" id="KW-1185">Reference proteome</keyword>
<dbReference type="EMBL" id="JBBHLI010000001">
    <property type="protein sequence ID" value="MEK9499729.1"/>
    <property type="molecule type" value="Genomic_DNA"/>
</dbReference>
<name>A0ABU9E6N5_9BACT</name>
<proteinExistence type="predicted"/>
<evidence type="ECO:0000313" key="2">
    <source>
        <dbReference type="Proteomes" id="UP001484239"/>
    </source>
</evidence>
<comment type="caution">
    <text evidence="1">The sequence shown here is derived from an EMBL/GenBank/DDBJ whole genome shotgun (WGS) entry which is preliminary data.</text>
</comment>
<organism evidence="1 2">
    <name type="scientific">Gaopeijia maritima</name>
    <dbReference type="NCBI Taxonomy" id="3119007"/>
    <lineage>
        <taxon>Bacteria</taxon>
        <taxon>Pseudomonadati</taxon>
        <taxon>Gemmatimonadota</taxon>
        <taxon>Longimicrobiia</taxon>
        <taxon>Gaopeijiales</taxon>
        <taxon>Gaopeijiaceae</taxon>
        <taxon>Gaopeijia</taxon>
    </lineage>
</organism>
<gene>
    <name evidence="1" type="ORF">WI372_01880</name>
</gene>
<dbReference type="RefSeq" id="WP_405278261.1">
    <property type="nucleotide sequence ID" value="NZ_CP144380.1"/>
</dbReference>
<protein>
    <submittedName>
        <fullName evidence="1">Uncharacterized protein</fullName>
    </submittedName>
</protein>